<evidence type="ECO:0000313" key="2">
    <source>
        <dbReference type="Proteomes" id="UP000297777"/>
    </source>
</evidence>
<comment type="caution">
    <text evidence="1">The sequence shown here is derived from an EMBL/GenBank/DDBJ whole genome shotgun (WGS) entry which is preliminary data.</text>
</comment>
<keyword evidence="2" id="KW-1185">Reference proteome</keyword>
<dbReference type="AlphaFoldDB" id="A0A4Z1ERC5"/>
<gene>
    <name evidence="1" type="ORF">BTUL_0107g00210</name>
</gene>
<organism evidence="1 2">
    <name type="scientific">Botrytis tulipae</name>
    <dbReference type="NCBI Taxonomy" id="87230"/>
    <lineage>
        <taxon>Eukaryota</taxon>
        <taxon>Fungi</taxon>
        <taxon>Dikarya</taxon>
        <taxon>Ascomycota</taxon>
        <taxon>Pezizomycotina</taxon>
        <taxon>Leotiomycetes</taxon>
        <taxon>Helotiales</taxon>
        <taxon>Sclerotiniaceae</taxon>
        <taxon>Botrytis</taxon>
    </lineage>
</organism>
<evidence type="ECO:0000313" key="1">
    <source>
        <dbReference type="EMBL" id="TGO11537.1"/>
    </source>
</evidence>
<reference evidence="1 2" key="1">
    <citation type="submission" date="2017-12" db="EMBL/GenBank/DDBJ databases">
        <title>Comparative genomics of Botrytis spp.</title>
        <authorList>
            <person name="Valero-Jimenez C.A."/>
            <person name="Tapia P."/>
            <person name="Veloso J."/>
            <person name="Silva-Moreno E."/>
            <person name="Staats M."/>
            <person name="Valdes J.H."/>
            <person name="Van Kan J.A.L."/>
        </authorList>
    </citation>
    <scope>NUCLEOTIDE SEQUENCE [LARGE SCALE GENOMIC DNA]</scope>
    <source>
        <strain evidence="1 2">Bt9001</strain>
    </source>
</reference>
<name>A0A4Z1ERC5_9HELO</name>
<sequence>MPVRKPDLRITDTGLGLSLIMPIRNHARYNESDGMARMDWIPGSALVDGTGAPIRKVWLHKSSITCLLH</sequence>
<proteinExistence type="predicted"/>
<dbReference type="Proteomes" id="UP000297777">
    <property type="component" value="Unassembled WGS sequence"/>
</dbReference>
<accession>A0A4Z1ERC5</accession>
<dbReference type="EMBL" id="PQXH01000107">
    <property type="protein sequence ID" value="TGO11537.1"/>
    <property type="molecule type" value="Genomic_DNA"/>
</dbReference>
<protein>
    <submittedName>
        <fullName evidence="1">Uncharacterized protein</fullName>
    </submittedName>
</protein>
<dbReference type="OrthoDB" id="10293926at2759"/>